<dbReference type="InterPro" id="IPR033469">
    <property type="entry name" value="CYTH-like_dom_sf"/>
</dbReference>
<dbReference type="Gene3D" id="2.40.320.10">
    <property type="entry name" value="Hypothetical Protein Pfu-838710-001"/>
    <property type="match status" value="1"/>
</dbReference>
<dbReference type="WBParaSite" id="HPBE_0001881501-mRNA-1">
    <property type="protein sequence ID" value="HPBE_0001881501-mRNA-1"/>
    <property type="gene ID" value="HPBE_0001881501"/>
</dbReference>
<dbReference type="PANTHER" id="PTHR21028">
    <property type="entry name" value="SI:CH211-156B7.4"/>
    <property type="match status" value="1"/>
</dbReference>
<evidence type="ECO:0000313" key="3">
    <source>
        <dbReference type="Proteomes" id="UP000050761"/>
    </source>
</evidence>
<dbReference type="OrthoDB" id="6159137at2759"/>
<evidence type="ECO:0000313" key="4">
    <source>
        <dbReference type="WBParaSite" id="HPBE_0001881501-mRNA-1"/>
    </source>
</evidence>
<reference evidence="2 3" key="1">
    <citation type="submission" date="2018-11" db="EMBL/GenBank/DDBJ databases">
        <authorList>
            <consortium name="Pathogen Informatics"/>
        </authorList>
    </citation>
    <scope>NUCLEOTIDE SEQUENCE [LARGE SCALE GENOMIC DNA]</scope>
</reference>
<sequence>MTRNVEIKAKVRDRDEIVRLAKELTGDEPTVLRQHDIFYNSPEEIGTTEVGPLAALALCLHAEGGLKLAGNSDDERAMMRTELIWYDRPDVAGPKECKYNKFDVPQEILEPLKTSLQCSMGIKGEVNKTRTLFIHERTRIHIDSVEGLGDFMELEVKLFGHPLNNKVVTNHLVTCVLVLLQV</sequence>
<reference evidence="4" key="2">
    <citation type="submission" date="2019-09" db="UniProtKB">
        <authorList>
            <consortium name="WormBaseParasite"/>
        </authorList>
    </citation>
    <scope>IDENTIFICATION</scope>
</reference>
<feature type="domain" description="CYTH" evidence="1">
    <location>
        <begin position="82"/>
        <end position="157"/>
    </location>
</feature>
<proteinExistence type="predicted"/>
<dbReference type="EMBL" id="UZAH01030942">
    <property type="protein sequence ID" value="VDP13040.1"/>
    <property type="molecule type" value="Genomic_DNA"/>
</dbReference>
<dbReference type="AlphaFoldDB" id="A0A183GA12"/>
<evidence type="ECO:0000259" key="1">
    <source>
        <dbReference type="Pfam" id="PF01928"/>
    </source>
</evidence>
<gene>
    <name evidence="2" type="ORF">HPBE_LOCUS18814</name>
</gene>
<dbReference type="PANTHER" id="PTHR21028:SF2">
    <property type="entry name" value="CYTH DOMAIN-CONTAINING PROTEIN"/>
    <property type="match status" value="1"/>
</dbReference>
<keyword evidence="3" id="KW-1185">Reference proteome</keyword>
<dbReference type="Proteomes" id="UP000050761">
    <property type="component" value="Unassembled WGS sequence"/>
</dbReference>
<evidence type="ECO:0000313" key="2">
    <source>
        <dbReference type="EMBL" id="VDP13040.1"/>
    </source>
</evidence>
<organism evidence="3 4">
    <name type="scientific">Heligmosomoides polygyrus</name>
    <name type="common">Parasitic roundworm</name>
    <dbReference type="NCBI Taxonomy" id="6339"/>
    <lineage>
        <taxon>Eukaryota</taxon>
        <taxon>Metazoa</taxon>
        <taxon>Ecdysozoa</taxon>
        <taxon>Nematoda</taxon>
        <taxon>Chromadorea</taxon>
        <taxon>Rhabditida</taxon>
        <taxon>Rhabditina</taxon>
        <taxon>Rhabditomorpha</taxon>
        <taxon>Strongyloidea</taxon>
        <taxon>Heligmosomidae</taxon>
        <taxon>Heligmosomoides</taxon>
    </lineage>
</organism>
<dbReference type="SUPFAM" id="SSF55154">
    <property type="entry name" value="CYTH-like phosphatases"/>
    <property type="match status" value="1"/>
</dbReference>
<name>A0A183GA12_HELPZ</name>
<dbReference type="Pfam" id="PF01928">
    <property type="entry name" value="CYTH"/>
    <property type="match status" value="1"/>
</dbReference>
<accession>A0A3P8B744</accession>
<dbReference type="InterPro" id="IPR023577">
    <property type="entry name" value="CYTH_domain"/>
</dbReference>
<dbReference type="InterPro" id="IPR008173">
    <property type="entry name" value="Adenylyl_cyclase_CyaB"/>
</dbReference>
<dbReference type="CDD" id="cd07890">
    <property type="entry name" value="CYTH-like_AC_IV-like"/>
    <property type="match status" value="1"/>
</dbReference>
<dbReference type="GO" id="GO:0016462">
    <property type="term" value="F:pyrophosphatase activity"/>
    <property type="evidence" value="ECO:0007669"/>
    <property type="project" value="UniProtKB-ARBA"/>
</dbReference>
<accession>A0A183GA12</accession>
<protein>
    <submittedName>
        <fullName evidence="4">CYTH domain-containing protein</fullName>
    </submittedName>
</protein>